<keyword evidence="1" id="KW-0739">Sodium transport</keyword>
<keyword evidence="1" id="KW-0769">Symport</keyword>
<keyword evidence="1" id="KW-0406">Ion transport</keyword>
<keyword evidence="4" id="KW-1185">Reference proteome</keyword>
<keyword evidence="1" id="KW-0029">Amino-acid transport</keyword>
<dbReference type="RefSeq" id="WP_251933567.1">
    <property type="nucleotide sequence ID" value="NZ_CP098747.1"/>
</dbReference>
<dbReference type="PANTHER" id="PTHR36178:SF1">
    <property type="entry name" value="SODIUM_GLUTAMATE SYMPORTER"/>
    <property type="match status" value="1"/>
</dbReference>
<organism evidence="3 4">
    <name type="scientific">Sneathiella marina</name>
    <dbReference type="NCBI Taxonomy" id="2950108"/>
    <lineage>
        <taxon>Bacteria</taxon>
        <taxon>Pseudomonadati</taxon>
        <taxon>Pseudomonadota</taxon>
        <taxon>Alphaproteobacteria</taxon>
        <taxon>Sneathiellales</taxon>
        <taxon>Sneathiellaceae</taxon>
        <taxon>Sneathiella</taxon>
    </lineage>
</organism>
<feature type="transmembrane region" description="Helical" evidence="1">
    <location>
        <begin position="298"/>
        <end position="327"/>
    </location>
</feature>
<protein>
    <recommendedName>
        <fullName evidence="1 2">Sodium/glutamate symporter</fullName>
    </recommendedName>
</protein>
<keyword evidence="1" id="KW-0472">Membrane</keyword>
<comment type="function">
    <text evidence="1">Catalyzes the sodium-dependent transport of glutamate.</text>
</comment>
<evidence type="ECO:0000313" key="4">
    <source>
        <dbReference type="Proteomes" id="UP001056291"/>
    </source>
</evidence>
<feature type="transmembrane region" description="Helical" evidence="1">
    <location>
        <begin position="95"/>
        <end position="120"/>
    </location>
</feature>
<dbReference type="HAMAP" id="MF_02062">
    <property type="entry name" value="GltS"/>
    <property type="match status" value="1"/>
</dbReference>
<feature type="transmembrane region" description="Helical" evidence="1">
    <location>
        <begin position="339"/>
        <end position="360"/>
    </location>
</feature>
<dbReference type="EMBL" id="CP098747">
    <property type="protein sequence ID" value="USG60686.1"/>
    <property type="molecule type" value="Genomic_DNA"/>
</dbReference>
<comment type="subcellular location">
    <subcellularLocation>
        <location evidence="1">Cell inner membrane</location>
        <topology evidence="1">Multi-pass membrane protein</topology>
    </subcellularLocation>
</comment>
<accession>A0ABY4W7R0</accession>
<evidence type="ECO:0000256" key="2">
    <source>
        <dbReference type="NCBIfam" id="TIGR00210"/>
    </source>
</evidence>
<evidence type="ECO:0000256" key="1">
    <source>
        <dbReference type="HAMAP-Rule" id="MF_02062"/>
    </source>
</evidence>
<dbReference type="PANTHER" id="PTHR36178">
    <property type="entry name" value="SLR0625 PROTEIN"/>
    <property type="match status" value="1"/>
</dbReference>
<keyword evidence="1" id="KW-0915">Sodium</keyword>
<comment type="caution">
    <text evidence="1">Lacks conserved residue(s) required for the propagation of feature annotation.</text>
</comment>
<feature type="transmembrane region" description="Helical" evidence="1">
    <location>
        <begin position="36"/>
        <end position="59"/>
    </location>
</feature>
<feature type="transmembrane region" description="Helical" evidence="1">
    <location>
        <begin position="126"/>
        <end position="148"/>
    </location>
</feature>
<dbReference type="NCBIfam" id="TIGR00210">
    <property type="entry name" value="gltS"/>
    <property type="match status" value="1"/>
</dbReference>
<name>A0ABY4W7R0_9PROT</name>
<evidence type="ECO:0000313" key="3">
    <source>
        <dbReference type="EMBL" id="USG60686.1"/>
    </source>
</evidence>
<feature type="transmembrane region" description="Helical" evidence="1">
    <location>
        <begin position="65"/>
        <end position="83"/>
    </location>
</feature>
<keyword evidence="1" id="KW-0813">Transport</keyword>
<keyword evidence="1" id="KW-0812">Transmembrane</keyword>
<feature type="transmembrane region" description="Helical" evidence="1">
    <location>
        <begin position="6"/>
        <end position="24"/>
    </location>
</feature>
<keyword evidence="1" id="KW-0997">Cell inner membrane</keyword>
<dbReference type="Proteomes" id="UP001056291">
    <property type="component" value="Chromosome"/>
</dbReference>
<proteinExistence type="inferred from homology"/>
<keyword evidence="1" id="KW-1003">Cell membrane</keyword>
<feature type="transmembrane region" description="Helical" evidence="1">
    <location>
        <begin position="160"/>
        <end position="180"/>
    </location>
</feature>
<reference evidence="3" key="1">
    <citation type="submission" date="2022-06" db="EMBL/GenBank/DDBJ databases">
        <title>Sneathiella actinostolidae sp. nov., isolated from a sea anemonein the Western Pacific Ocean.</title>
        <authorList>
            <person name="Wei M.J."/>
        </authorList>
    </citation>
    <scope>NUCLEOTIDE SEQUENCE</scope>
    <source>
        <strain evidence="3">PHK-P5</strain>
    </source>
</reference>
<sequence>MTIFIEGASVITIAVTVWFLGTAVNRHVPLLSRYNIPVSVTGGLLCSALTALLFYAAGVTVEFDLALRDLLLLVFFSTIGLSAKFRTLISGGKPLLLLVIAAFGLLILQNSTGVMMAYVFGAPPAYGLFAGSISLAGGYGTAIAWGQSSLTEGMQGAQELGIAFATFGLIAGGIMGGPIAEWLIRRHNLQGTGETAEGQDADRKQPIAGTAQASPSISSTLGMAMAIAICVQAGDLVNIFLSEKGLELPGFLTAMAVGIVITNSTDALNIRLNPVARQKTEEISLQLFLSMSLMSMQLWILAGAFSTILIVIFAQMAVISLFTVLIVFRLAGKDYDASVMAAGFAGLGMGATPVGIANMNAVTSKYGPSTKAFLIIPLVGAFFLDIANAFVIKTFLSFPFMQ</sequence>
<comment type="similarity">
    <text evidence="1">Belongs to the glutamate:Na(+) symporter (ESS) (TC 2.A.27) family.</text>
</comment>
<keyword evidence="1" id="KW-1133">Transmembrane helix</keyword>
<feature type="transmembrane region" description="Helical" evidence="1">
    <location>
        <begin position="372"/>
        <end position="396"/>
    </location>
</feature>
<dbReference type="Pfam" id="PF03616">
    <property type="entry name" value="Glt_symporter"/>
    <property type="match status" value="1"/>
</dbReference>
<dbReference type="InterPro" id="IPR004445">
    <property type="entry name" value="GltS"/>
</dbReference>
<gene>
    <name evidence="1 3" type="primary">gltS</name>
    <name evidence="3" type="ORF">NBZ79_16085</name>
</gene>